<keyword evidence="1" id="KW-0812">Transmembrane</keyword>
<gene>
    <name evidence="2" type="ORF">HERIO_1192</name>
</gene>
<dbReference type="VEuPathDB" id="MicrosporidiaDB:HERIO_1192"/>
<name>A0A1X0QAW3_9MICR</name>
<protein>
    <recommendedName>
        <fullName evidence="4">L-type lectin-like domain-containing protein</fullName>
    </recommendedName>
</protein>
<evidence type="ECO:0000313" key="2">
    <source>
        <dbReference type="EMBL" id="ORD96898.1"/>
    </source>
</evidence>
<accession>A0A1X0QAW3</accession>
<feature type="transmembrane region" description="Helical" evidence="1">
    <location>
        <begin position="365"/>
        <end position="386"/>
    </location>
</feature>
<dbReference type="VEuPathDB" id="MicrosporidiaDB:A0H76_1201"/>
<evidence type="ECO:0008006" key="4">
    <source>
        <dbReference type="Google" id="ProtNLM"/>
    </source>
</evidence>
<keyword evidence="1" id="KW-1133">Transmembrane helix</keyword>
<keyword evidence="1" id="KW-0472">Membrane</keyword>
<dbReference type="Proteomes" id="UP000192356">
    <property type="component" value="Unassembled WGS sequence"/>
</dbReference>
<dbReference type="EMBL" id="LVKB01000053">
    <property type="protein sequence ID" value="ORD96898.1"/>
    <property type="molecule type" value="Genomic_DNA"/>
</dbReference>
<dbReference type="InterPro" id="IPR013320">
    <property type="entry name" value="ConA-like_dom_sf"/>
</dbReference>
<proteinExistence type="predicted"/>
<organism evidence="2 3">
    <name type="scientific">Hepatospora eriocheir</name>
    <dbReference type="NCBI Taxonomy" id="1081669"/>
    <lineage>
        <taxon>Eukaryota</taxon>
        <taxon>Fungi</taxon>
        <taxon>Fungi incertae sedis</taxon>
        <taxon>Microsporidia</taxon>
        <taxon>Hepatosporidae</taxon>
        <taxon>Hepatospora</taxon>
    </lineage>
</organism>
<evidence type="ECO:0000313" key="3">
    <source>
        <dbReference type="Proteomes" id="UP000192356"/>
    </source>
</evidence>
<keyword evidence="3" id="KW-1185">Reference proteome</keyword>
<dbReference type="AlphaFoldDB" id="A0A1X0QAW3"/>
<reference evidence="2 3" key="1">
    <citation type="journal article" date="2017" name="Environ. Microbiol.">
        <title>Decay of the glycolytic pathway and adaptation to intranuclear parasitism within Enterocytozoonidae microsporidia.</title>
        <authorList>
            <person name="Wiredu Boakye D."/>
            <person name="Jaroenlak P."/>
            <person name="Prachumwat A."/>
            <person name="Williams T.A."/>
            <person name="Bateman K.S."/>
            <person name="Itsathitphaisarn O."/>
            <person name="Sritunyalucksana K."/>
            <person name="Paszkiewicz K.H."/>
            <person name="Moore K.A."/>
            <person name="Stentiford G.D."/>
            <person name="Williams B.A."/>
        </authorList>
    </citation>
    <scope>NUCLEOTIDE SEQUENCE [LARGE SCALE GENOMIC DNA]</scope>
    <source>
        <strain evidence="2 3">GB1</strain>
    </source>
</reference>
<evidence type="ECO:0000256" key="1">
    <source>
        <dbReference type="SAM" id="Phobius"/>
    </source>
</evidence>
<dbReference type="OrthoDB" id="2187573at2759"/>
<dbReference type="SUPFAM" id="SSF49899">
    <property type="entry name" value="Concanavalin A-like lectins/glucanases"/>
    <property type="match status" value="1"/>
</dbReference>
<sequence length="396" mass="45047">MLNWKVLKHISGFLREIEPHDTYVSEKVIDNIHSVSSFIAKADTDSVQYKDDKIILISDNNEGSLVNFNEKININNFAISIDIDNIIHHDHRKSGIYLWVTESKLTRGTLKGASNKFNGIMAGIEFAYNRINTVFTYNFGIDYTNREKHVIHDDNLNMKKLNDVKKITFKMIHTEKNLKLEVYGDDKLVSDTFKIFDPNYLKMDFNAYNLGITTVYEHPSESSTIKASNLLISERNESDQYHPVDLHTPLNDFIKTKSDDEIRLALANASHFINYLAAAFGVSDKSTIQSLVVKSIDSAKIAKDKVEEFVSSVAKNRKLSIKNNDNGINDKLKALEFDLNNINMRMMLLKKKIATITPSETDNTLLIIMASVIGVMSLIKVISFIISKKKSEIKKE</sequence>
<comment type="caution">
    <text evidence="2">The sequence shown here is derived from an EMBL/GenBank/DDBJ whole genome shotgun (WGS) entry which is preliminary data.</text>
</comment>